<gene>
    <name evidence="2" type="ORF">BH719_02015</name>
</gene>
<dbReference type="InterPro" id="IPR008492">
    <property type="entry name" value="Rv2714-like"/>
</dbReference>
<dbReference type="PIRSF" id="PIRSF028754">
    <property type="entry name" value="UCP028754"/>
    <property type="match status" value="1"/>
</dbReference>
<proteinExistence type="predicted"/>
<accession>A0A1D8B105</accession>
<evidence type="ECO:0000256" key="1">
    <source>
        <dbReference type="SAM" id="MobiDB-lite"/>
    </source>
</evidence>
<name>A0A1D8B105_9ACTO</name>
<dbReference type="AlphaFoldDB" id="A0A1D8B105"/>
<dbReference type="Gene3D" id="3.40.50.10900">
    <property type="entry name" value="PAC-like subunit"/>
    <property type="match status" value="1"/>
</dbReference>
<dbReference type="Pfam" id="PF09754">
    <property type="entry name" value="PAC2"/>
    <property type="match status" value="1"/>
</dbReference>
<dbReference type="EMBL" id="CP017298">
    <property type="protein sequence ID" value="AOS46794.1"/>
    <property type="molecule type" value="Genomic_DNA"/>
</dbReference>
<dbReference type="InterPro" id="IPR019151">
    <property type="entry name" value="Proteasome_assmbl_chaperone_2"/>
</dbReference>
<reference evidence="2 3" key="1">
    <citation type="submission" date="2016-09" db="EMBL/GenBank/DDBJ databases">
        <title>Complete genome sequence of Actinomyces hongkongensis HKU8.</title>
        <authorList>
            <person name="Gao Y.-X."/>
            <person name="Zhou Y.-Y."/>
            <person name="Xie Y."/>
            <person name="Wang M."/>
            <person name="Wang S.-J."/>
            <person name="Shen S.-G."/>
        </authorList>
    </citation>
    <scope>NUCLEOTIDE SEQUENCE [LARGE SCALE GENOMIC DNA]</scope>
    <source>
        <strain evidence="2 3">HKU8</strain>
    </source>
</reference>
<dbReference type="Gene3D" id="1.10.287.100">
    <property type="match status" value="1"/>
</dbReference>
<evidence type="ECO:0008006" key="4">
    <source>
        <dbReference type="Google" id="ProtNLM"/>
    </source>
</evidence>
<evidence type="ECO:0000313" key="3">
    <source>
        <dbReference type="Proteomes" id="UP000095214"/>
    </source>
</evidence>
<dbReference type="RefSeq" id="WP_009743066.1">
    <property type="nucleotide sequence ID" value="NZ_CP017298.1"/>
</dbReference>
<organism evidence="2 3">
    <name type="scientific">Pauljensenia hongkongensis</name>
    <dbReference type="NCBI Taxonomy" id="178339"/>
    <lineage>
        <taxon>Bacteria</taxon>
        <taxon>Bacillati</taxon>
        <taxon>Actinomycetota</taxon>
        <taxon>Actinomycetes</taxon>
        <taxon>Actinomycetales</taxon>
        <taxon>Actinomycetaceae</taxon>
        <taxon>Pauljensenia</taxon>
    </lineage>
</organism>
<sequence length="363" mass="38543">MDLTAHDLYADGPAVGAKARILLIHFDGAIDAGGAGRMAVAQMLRSLHNERVATFDPDALIDYRSHRPVTTVENWVSTQVRVPEIVLDLVEDDMGHPILVLHGAEPDARWESFARAVGHIAERSGVEITFSLHGVPSGVPHTRPTPVHVQATDSSLLPDQTQMANYMQFPSPLSTFIQVRLAQRGIGGIALLGAVPYYMSDTGYPAAASALLRSLSKFADLSLPVGDLEQGAAQDQEAIEKLVEDNPEISHTVGALEEHYDAWSGQGGAIPLSSLGKRATATAAEDAKSAKDIGDVIEAYLAQVTRAKDVAVGEGAPHARGAAAASATEESARPDTLEDVLARVEARRRGENGGGTRAPRHRA</sequence>
<dbReference type="KEGG" id="phon:BH719_02015"/>
<dbReference type="OrthoDB" id="3733464at2"/>
<feature type="region of interest" description="Disordered" evidence="1">
    <location>
        <begin position="343"/>
        <end position="363"/>
    </location>
</feature>
<protein>
    <recommendedName>
        <fullName evidence="4">PAC2 family protein</fullName>
    </recommendedName>
</protein>
<evidence type="ECO:0000313" key="2">
    <source>
        <dbReference type="EMBL" id="AOS46794.1"/>
    </source>
</evidence>
<keyword evidence="3" id="KW-1185">Reference proteome</keyword>
<dbReference type="InterPro" id="IPR038389">
    <property type="entry name" value="PSMG2_sf"/>
</dbReference>
<dbReference type="SUPFAM" id="SSF159659">
    <property type="entry name" value="Cgl1923-like"/>
    <property type="match status" value="1"/>
</dbReference>
<dbReference type="STRING" id="178339.BH719_02015"/>
<dbReference type="Proteomes" id="UP000095214">
    <property type="component" value="Chromosome"/>
</dbReference>